<dbReference type="PANTHER" id="PTHR42924:SF3">
    <property type="entry name" value="POLYMERASE_HISTIDINOL PHOSPHATASE N-TERMINAL DOMAIN-CONTAINING PROTEIN"/>
    <property type="match status" value="1"/>
</dbReference>
<evidence type="ECO:0000259" key="1">
    <source>
        <dbReference type="SMART" id="SM00481"/>
    </source>
</evidence>
<dbReference type="GO" id="GO:0035312">
    <property type="term" value="F:5'-3' DNA exonuclease activity"/>
    <property type="evidence" value="ECO:0007669"/>
    <property type="project" value="TreeGrafter"/>
</dbReference>
<dbReference type="Gene3D" id="3.20.20.140">
    <property type="entry name" value="Metal-dependent hydrolases"/>
    <property type="match status" value="1"/>
</dbReference>
<dbReference type="InterPro" id="IPR016195">
    <property type="entry name" value="Pol/histidinol_Pase-like"/>
</dbReference>
<dbReference type="InterPro" id="IPR052018">
    <property type="entry name" value="PHP_domain"/>
</dbReference>
<name>A0A1T4LV78_TREPO</name>
<dbReference type="Proteomes" id="UP000190423">
    <property type="component" value="Unassembled WGS sequence"/>
</dbReference>
<accession>A0A1T4LV78</accession>
<dbReference type="GeneID" id="78317009"/>
<keyword evidence="3" id="KW-1185">Reference proteome</keyword>
<dbReference type="RefSeq" id="WP_078933632.1">
    <property type="nucleotide sequence ID" value="NZ_FUWG01000013.1"/>
</dbReference>
<evidence type="ECO:0000313" key="3">
    <source>
        <dbReference type="Proteomes" id="UP000190423"/>
    </source>
</evidence>
<evidence type="ECO:0000313" key="2">
    <source>
        <dbReference type="EMBL" id="SJZ58585.1"/>
    </source>
</evidence>
<dbReference type="InterPro" id="IPR003141">
    <property type="entry name" value="Pol/His_phosphatase_N"/>
</dbReference>
<dbReference type="GO" id="GO:0004534">
    <property type="term" value="F:5'-3' RNA exonuclease activity"/>
    <property type="evidence" value="ECO:0007669"/>
    <property type="project" value="TreeGrafter"/>
</dbReference>
<gene>
    <name evidence="2" type="ORF">SAMN02745149_01728</name>
</gene>
<dbReference type="STRING" id="261392.SAMN02745149_01728"/>
<protein>
    <recommendedName>
        <fullName evidence="1">Polymerase/histidinol phosphatase N-terminal domain-containing protein</fullName>
    </recommendedName>
</protein>
<dbReference type="OrthoDB" id="9804333at2"/>
<organism evidence="2 3">
    <name type="scientific">Treponema porcinum</name>
    <dbReference type="NCBI Taxonomy" id="261392"/>
    <lineage>
        <taxon>Bacteria</taxon>
        <taxon>Pseudomonadati</taxon>
        <taxon>Spirochaetota</taxon>
        <taxon>Spirochaetia</taxon>
        <taxon>Spirochaetales</taxon>
        <taxon>Treponemataceae</taxon>
        <taxon>Treponema</taxon>
    </lineage>
</organism>
<dbReference type="SMART" id="SM00481">
    <property type="entry name" value="POLIIIAc"/>
    <property type="match status" value="1"/>
</dbReference>
<dbReference type="Gene3D" id="1.10.150.650">
    <property type="match status" value="1"/>
</dbReference>
<reference evidence="2 3" key="1">
    <citation type="submission" date="2017-02" db="EMBL/GenBank/DDBJ databases">
        <authorList>
            <person name="Peterson S.W."/>
        </authorList>
    </citation>
    <scope>NUCLEOTIDE SEQUENCE [LARGE SCALE GENOMIC DNA]</scope>
    <source>
        <strain evidence="2 3">ATCC BAA-908</strain>
    </source>
</reference>
<dbReference type="AlphaFoldDB" id="A0A1T4LV78"/>
<dbReference type="PANTHER" id="PTHR42924">
    <property type="entry name" value="EXONUCLEASE"/>
    <property type="match status" value="1"/>
</dbReference>
<sequence>MIDLHIHTLFSDGQYTPAEFIKKAADKNIEVIAITDHDTVDGLEEGEFEAKKYGITFVRGIELNIERPNCECHLLGLGLQEISPELKKIISSLQKSRNERNEQMISLMNAGGIEITMEDLQNEFSCYVLGRPHFAAWLEKHGIVKHRQDAFDKYLARGRPWFVERVGADLDDSIEAIYKSGGIPVLAHPLSLYLSWTKLEPVLQDFKERGIAGIEAFHPGARVTECLRLEEMARRNGLFVTAGSDFHGEKVRADRHPGITCGGKKIENRFYYDELLPALEKARSSR</sequence>
<dbReference type="EMBL" id="FUWG01000013">
    <property type="protein sequence ID" value="SJZ58585.1"/>
    <property type="molecule type" value="Genomic_DNA"/>
</dbReference>
<dbReference type="InterPro" id="IPR004013">
    <property type="entry name" value="PHP_dom"/>
</dbReference>
<dbReference type="CDD" id="cd07438">
    <property type="entry name" value="PHP_HisPPase_AMP"/>
    <property type="match status" value="1"/>
</dbReference>
<proteinExistence type="predicted"/>
<feature type="domain" description="Polymerase/histidinol phosphatase N-terminal" evidence="1">
    <location>
        <begin position="2"/>
        <end position="67"/>
    </location>
</feature>
<dbReference type="Pfam" id="PF02811">
    <property type="entry name" value="PHP"/>
    <property type="match status" value="1"/>
</dbReference>
<dbReference type="SUPFAM" id="SSF89550">
    <property type="entry name" value="PHP domain-like"/>
    <property type="match status" value="1"/>
</dbReference>